<comment type="catalytic activity">
    <reaction evidence="5">
        <text>O-phospho-L-tyrosyl-[protein] + H2O = L-tyrosyl-[protein] + phosphate</text>
        <dbReference type="Rhea" id="RHEA:10684"/>
        <dbReference type="Rhea" id="RHEA-COMP:10136"/>
        <dbReference type="Rhea" id="RHEA-COMP:20101"/>
        <dbReference type="ChEBI" id="CHEBI:15377"/>
        <dbReference type="ChEBI" id="CHEBI:43474"/>
        <dbReference type="ChEBI" id="CHEBI:46858"/>
        <dbReference type="ChEBI" id="CHEBI:61978"/>
        <dbReference type="EC" id="3.1.3.48"/>
    </reaction>
</comment>
<sequence>MLTDFHCHCLPQMDDGSQSVEMSLQMLQKLRLQNVGKVIATPHYYPYKEDVASFLKRREVSHKSLSERMISSKLPEIELGAEVHLSRGLSKENLSGLCTESGTILLELPFRSFKTWMMEEIENITYQFSVTPIIAHIERYLPLYQKEDFQRLLSFEEAVWQINNSAFLHLKSRSFVRKLIRQGHRVVLGSDAHNLSDRAPDFDQVEKYLKKYPLAH</sequence>
<name>A0A926E4G7_9FIRM</name>
<keyword evidence="3" id="KW-0378">Hydrolase</keyword>
<keyword evidence="4" id="KW-0904">Protein phosphatase</keyword>
<evidence type="ECO:0000313" key="6">
    <source>
        <dbReference type="EMBL" id="MBC8560062.1"/>
    </source>
</evidence>
<gene>
    <name evidence="6" type="ORF">H8710_08285</name>
</gene>
<dbReference type="Gene3D" id="3.20.20.140">
    <property type="entry name" value="Metal-dependent hydrolases"/>
    <property type="match status" value="1"/>
</dbReference>
<evidence type="ECO:0000256" key="5">
    <source>
        <dbReference type="ARBA" id="ARBA00051722"/>
    </source>
</evidence>
<dbReference type="EMBL" id="JACRSV010000002">
    <property type="protein sequence ID" value="MBC8560062.1"/>
    <property type="molecule type" value="Genomic_DNA"/>
</dbReference>
<evidence type="ECO:0000256" key="1">
    <source>
        <dbReference type="ARBA" id="ARBA00005750"/>
    </source>
</evidence>
<evidence type="ECO:0000256" key="3">
    <source>
        <dbReference type="ARBA" id="ARBA00022801"/>
    </source>
</evidence>
<dbReference type="EC" id="3.1.3.48" evidence="2"/>
<dbReference type="InterPro" id="IPR016195">
    <property type="entry name" value="Pol/histidinol_Pase-like"/>
</dbReference>
<evidence type="ECO:0000313" key="7">
    <source>
        <dbReference type="Proteomes" id="UP000610760"/>
    </source>
</evidence>
<evidence type="ECO:0000256" key="2">
    <source>
        <dbReference type="ARBA" id="ARBA00013064"/>
    </source>
</evidence>
<dbReference type="Proteomes" id="UP000610760">
    <property type="component" value="Unassembled WGS sequence"/>
</dbReference>
<accession>A0A926E4G7</accession>
<dbReference type="GO" id="GO:0030145">
    <property type="term" value="F:manganese ion binding"/>
    <property type="evidence" value="ECO:0007669"/>
    <property type="project" value="InterPro"/>
</dbReference>
<reference evidence="6" key="1">
    <citation type="submission" date="2020-08" db="EMBL/GenBank/DDBJ databases">
        <title>Genome public.</title>
        <authorList>
            <person name="Liu C."/>
            <person name="Sun Q."/>
        </authorList>
    </citation>
    <scope>NUCLEOTIDE SEQUENCE</scope>
    <source>
        <strain evidence="6">NSJ-33</strain>
    </source>
</reference>
<dbReference type="InterPro" id="IPR016667">
    <property type="entry name" value="Caps_polysacc_synth_CpsB/CapC"/>
</dbReference>
<comment type="caution">
    <text evidence="6">The sequence shown here is derived from an EMBL/GenBank/DDBJ whole genome shotgun (WGS) entry which is preliminary data.</text>
</comment>
<proteinExistence type="inferred from homology"/>
<dbReference type="PANTHER" id="PTHR39181">
    <property type="entry name" value="TYROSINE-PROTEIN PHOSPHATASE YWQE"/>
    <property type="match status" value="1"/>
</dbReference>
<protein>
    <recommendedName>
        <fullName evidence="2">protein-tyrosine-phosphatase</fullName>
        <ecNumber evidence="2">3.1.3.48</ecNumber>
    </recommendedName>
</protein>
<dbReference type="RefSeq" id="WP_249295021.1">
    <property type="nucleotide sequence ID" value="NZ_JACRSV010000002.1"/>
</dbReference>
<evidence type="ECO:0000256" key="4">
    <source>
        <dbReference type="ARBA" id="ARBA00022912"/>
    </source>
</evidence>
<dbReference type="AlphaFoldDB" id="A0A926E4G7"/>
<dbReference type="GO" id="GO:0004725">
    <property type="term" value="F:protein tyrosine phosphatase activity"/>
    <property type="evidence" value="ECO:0007669"/>
    <property type="project" value="UniProtKB-EC"/>
</dbReference>
<keyword evidence="7" id="KW-1185">Reference proteome</keyword>
<organism evidence="6 7">
    <name type="scientific">Fumia xinanensis</name>
    <dbReference type="NCBI Taxonomy" id="2763659"/>
    <lineage>
        <taxon>Bacteria</taxon>
        <taxon>Bacillati</taxon>
        <taxon>Bacillota</taxon>
        <taxon>Clostridia</taxon>
        <taxon>Eubacteriales</taxon>
        <taxon>Oscillospiraceae</taxon>
        <taxon>Fumia</taxon>
    </lineage>
</organism>
<dbReference type="SUPFAM" id="SSF89550">
    <property type="entry name" value="PHP domain-like"/>
    <property type="match status" value="1"/>
</dbReference>
<comment type="similarity">
    <text evidence="1">Belongs to the metallo-dependent hydrolases superfamily. CpsB/CapC family.</text>
</comment>
<dbReference type="Pfam" id="PF19567">
    <property type="entry name" value="CpsB_CapC"/>
    <property type="match status" value="1"/>
</dbReference>
<dbReference type="PANTHER" id="PTHR39181:SF1">
    <property type="entry name" value="TYROSINE-PROTEIN PHOSPHATASE YWQE"/>
    <property type="match status" value="1"/>
</dbReference>